<dbReference type="STRING" id="287099.SAMN05660413_01961"/>
<evidence type="ECO:0000313" key="1">
    <source>
        <dbReference type="EMBL" id="SFN63969.1"/>
    </source>
</evidence>
<accession>A0A1I5AP41</accession>
<proteinExistence type="predicted"/>
<dbReference type="Gene3D" id="2.30.30.110">
    <property type="match status" value="1"/>
</dbReference>
<dbReference type="EMBL" id="FOVL01000011">
    <property type="protein sequence ID" value="SFN63969.1"/>
    <property type="molecule type" value="Genomic_DNA"/>
</dbReference>
<dbReference type="InterPro" id="IPR003477">
    <property type="entry name" value="PemK-like"/>
</dbReference>
<protein>
    <submittedName>
        <fullName evidence="1">mRNA interferase MazF</fullName>
    </submittedName>
</protein>
<dbReference type="SUPFAM" id="SSF50118">
    <property type="entry name" value="Cell growth inhibitor/plasmid maintenance toxic component"/>
    <property type="match status" value="1"/>
</dbReference>
<organism evidence="1 2">
    <name type="scientific">Salegentibacter flavus</name>
    <dbReference type="NCBI Taxonomy" id="287099"/>
    <lineage>
        <taxon>Bacteria</taxon>
        <taxon>Pseudomonadati</taxon>
        <taxon>Bacteroidota</taxon>
        <taxon>Flavobacteriia</taxon>
        <taxon>Flavobacteriales</taxon>
        <taxon>Flavobacteriaceae</taxon>
        <taxon>Salegentibacter</taxon>
    </lineage>
</organism>
<reference evidence="1 2" key="1">
    <citation type="submission" date="2016-10" db="EMBL/GenBank/DDBJ databases">
        <authorList>
            <person name="de Groot N.N."/>
        </authorList>
    </citation>
    <scope>NUCLEOTIDE SEQUENCE [LARGE SCALE GENOMIC DNA]</scope>
    <source>
        <strain evidence="1 2">DSM 17794</strain>
    </source>
</reference>
<gene>
    <name evidence="1" type="ORF">SAMN05660413_01961</name>
</gene>
<dbReference type="AlphaFoldDB" id="A0A1I5AP41"/>
<dbReference type="Pfam" id="PF02452">
    <property type="entry name" value="PemK_toxin"/>
    <property type="match status" value="1"/>
</dbReference>
<dbReference type="InterPro" id="IPR011067">
    <property type="entry name" value="Plasmid_toxin/cell-grow_inhib"/>
</dbReference>
<dbReference type="RefSeq" id="WP_245760417.1">
    <property type="nucleotide sequence ID" value="NZ_FOVL01000011.1"/>
</dbReference>
<dbReference type="Proteomes" id="UP000199153">
    <property type="component" value="Unassembled WGS sequence"/>
</dbReference>
<dbReference type="GO" id="GO:0003677">
    <property type="term" value="F:DNA binding"/>
    <property type="evidence" value="ECO:0007669"/>
    <property type="project" value="InterPro"/>
</dbReference>
<evidence type="ECO:0000313" key="2">
    <source>
        <dbReference type="Proteomes" id="UP000199153"/>
    </source>
</evidence>
<name>A0A1I5AP41_9FLAO</name>
<sequence>MIKKGDIVLVSFPFTNLKGSKRRPAVILFVDDLDVIAVFITSKINNPNSNEQLLRPSAKNRLKVTSLIKTTKICTLDKKLIRGKLGELSKDESKQLNLNLKKIFKL</sequence>
<keyword evidence="2" id="KW-1185">Reference proteome</keyword>